<protein>
    <recommendedName>
        <fullName evidence="3">DUF465 domain-containing protein</fullName>
    </recommendedName>
</protein>
<dbReference type="AlphaFoldDB" id="A0AB37CX94"/>
<dbReference type="EMBL" id="CP045560">
    <property type="protein sequence ID" value="QGA44735.1"/>
    <property type="molecule type" value="Genomic_DNA"/>
</dbReference>
<sequence length="70" mass="8465">MLTSFKLIQVFDMDTVEIRKNIDMYSSELNKYQSLSRQLLTRDEMILVDRKIVQFKERIKNLRVVLDARQ</sequence>
<evidence type="ECO:0000313" key="2">
    <source>
        <dbReference type="Proteomes" id="UP000325778"/>
    </source>
</evidence>
<evidence type="ECO:0000313" key="1">
    <source>
        <dbReference type="EMBL" id="QGA44735.1"/>
    </source>
</evidence>
<dbReference type="Proteomes" id="UP000325778">
    <property type="component" value="Chromosome"/>
</dbReference>
<organism evidence="1 2">
    <name type="scientific">Acinetobacter nosocomialis</name>
    <dbReference type="NCBI Taxonomy" id="106654"/>
    <lineage>
        <taxon>Bacteria</taxon>
        <taxon>Pseudomonadati</taxon>
        <taxon>Pseudomonadota</taxon>
        <taxon>Gammaproteobacteria</taxon>
        <taxon>Moraxellales</taxon>
        <taxon>Moraxellaceae</taxon>
        <taxon>Acinetobacter</taxon>
        <taxon>Acinetobacter calcoaceticus/baumannii complex</taxon>
    </lineage>
</organism>
<gene>
    <name evidence="1" type="ORF">GD578_13290</name>
</gene>
<proteinExistence type="predicted"/>
<name>A0AB37CX94_ACINO</name>
<evidence type="ECO:0008006" key="3">
    <source>
        <dbReference type="Google" id="ProtNLM"/>
    </source>
</evidence>
<reference evidence="1 2" key="1">
    <citation type="journal article" date="2021" name="MSphere">
        <title>Complete Genome Sequencing of Acinetobacter baumannii AC1633 and Acinetobacter nosocomialis AC1530 Unveils a Large Multidrug-Resistant Plasmid Encoding the NDM-1 and OXA-58 Carbapenemases.</title>
        <authorList>
            <person name="Alattraqchi A.G."/>
            <person name="Mohd Rani F."/>
            <person name="A. Rahman N.I."/>
            <person name="Ismail S."/>
            <person name="Cleary D.W."/>
            <person name="Clarke S.C."/>
            <person name="Yeo C.C."/>
        </authorList>
    </citation>
    <scope>NUCLEOTIDE SEQUENCE [LARGE SCALE GENOMIC DNA]</scope>
    <source>
        <strain evidence="1 2">AC1530</strain>
    </source>
</reference>
<accession>A0AB37CX94</accession>